<dbReference type="RefSeq" id="WP_125672408.1">
    <property type="nucleotide sequence ID" value="NZ_RCOS01000146.1"/>
</dbReference>
<dbReference type="PROSITE" id="PS51186">
    <property type="entry name" value="GNAT"/>
    <property type="match status" value="1"/>
</dbReference>
<dbReference type="OrthoDB" id="125295at2157"/>
<dbReference type="PANTHER" id="PTHR42919">
    <property type="entry name" value="N-ALPHA-ACETYLTRANSFERASE"/>
    <property type="match status" value="1"/>
</dbReference>
<organism evidence="2 4">
    <name type="scientific">Candidatus Methanodesulfokora washburnensis</name>
    <dbReference type="NCBI Taxonomy" id="2478471"/>
    <lineage>
        <taxon>Archaea</taxon>
        <taxon>Thermoproteota</taxon>
        <taxon>Candidatus Korarchaeia</taxon>
        <taxon>Candidatus Korarchaeia incertae sedis</taxon>
        <taxon>Candidatus Methanodesulfokora</taxon>
    </lineage>
</organism>
<evidence type="ECO:0000313" key="5">
    <source>
        <dbReference type="Proteomes" id="UP000316217"/>
    </source>
</evidence>
<dbReference type="EMBL" id="RXII01000072">
    <property type="protein sequence ID" value="RZN61632.1"/>
    <property type="molecule type" value="Genomic_DNA"/>
</dbReference>
<dbReference type="Proteomes" id="UP000316217">
    <property type="component" value="Unassembled WGS sequence"/>
</dbReference>
<reference evidence="2 4" key="1">
    <citation type="submission" date="2018-10" db="EMBL/GenBank/DDBJ databases">
        <title>Co-occurring genomic capacity for anaerobic methane metabolism and dissimilatory sulfite reduction discovered in the Korarchaeota.</title>
        <authorList>
            <person name="Mckay L.J."/>
            <person name="Dlakic M."/>
            <person name="Fields M.W."/>
            <person name="Delmont T.O."/>
            <person name="Eren A.M."/>
            <person name="Jay Z.J."/>
            <person name="Klingelsmith K.B."/>
            <person name="Rusch D.B."/>
            <person name="Inskeep W.P."/>
        </authorList>
    </citation>
    <scope>NUCLEOTIDE SEQUENCE [LARGE SCALE GENOMIC DNA]</scope>
    <source>
        <strain evidence="2 4">MDKW</strain>
    </source>
</reference>
<name>A0A429GFM0_9CREN</name>
<comment type="caution">
    <text evidence="2">The sequence shown here is derived from an EMBL/GenBank/DDBJ whole genome shotgun (WGS) entry which is preliminary data.</text>
</comment>
<dbReference type="EMBL" id="RCOS01000146">
    <property type="protein sequence ID" value="RSN72569.1"/>
    <property type="molecule type" value="Genomic_DNA"/>
</dbReference>
<dbReference type="Proteomes" id="UP000277582">
    <property type="component" value="Unassembled WGS sequence"/>
</dbReference>
<keyword evidence="2" id="KW-0808">Transferase</keyword>
<dbReference type="SUPFAM" id="SSF55729">
    <property type="entry name" value="Acyl-CoA N-acyltransferases (Nat)"/>
    <property type="match status" value="1"/>
</dbReference>
<dbReference type="InterPro" id="IPR051556">
    <property type="entry name" value="N-term/lysine_N-AcTrnsfr"/>
</dbReference>
<keyword evidence="4" id="KW-1185">Reference proteome</keyword>
<dbReference type="InterPro" id="IPR016181">
    <property type="entry name" value="Acyl_CoA_acyltransferase"/>
</dbReference>
<evidence type="ECO:0000259" key="1">
    <source>
        <dbReference type="PROSITE" id="PS51186"/>
    </source>
</evidence>
<reference evidence="3 5" key="2">
    <citation type="journal article" date="2019" name="Nat. Microbiol.">
        <title>Wide diversity of methane and short-chain alkane metabolisms in uncultured archaea.</title>
        <authorList>
            <person name="Borrel G."/>
            <person name="Adam P.S."/>
            <person name="McKay L.J."/>
            <person name="Chen L.X."/>
            <person name="Sierra-Garcia I.N."/>
            <person name="Sieber C.M."/>
            <person name="Letourneur Q."/>
            <person name="Ghozlane A."/>
            <person name="Andersen G.L."/>
            <person name="Li W.J."/>
            <person name="Hallam S.J."/>
            <person name="Muyzer G."/>
            <person name="de Oliveira V.M."/>
            <person name="Inskeep W.P."/>
            <person name="Banfield J.F."/>
            <person name="Gribaldo S."/>
        </authorList>
    </citation>
    <scope>NUCLEOTIDE SEQUENCE [LARGE SCALE GENOMIC DNA]</scope>
    <source>
        <strain evidence="3">NM4</strain>
    </source>
</reference>
<proteinExistence type="predicted"/>
<feature type="domain" description="N-acetyltransferase" evidence="1">
    <location>
        <begin position="1"/>
        <end position="156"/>
    </location>
</feature>
<evidence type="ECO:0000313" key="4">
    <source>
        <dbReference type="Proteomes" id="UP000277582"/>
    </source>
</evidence>
<sequence length="156" mass="18654">MRIEEVGEERLEEIIKLDEEVSWEFVDEKVKEELGYEEYAKRHRELFLELLRSPGEQRFFAALDENGDIVGVAWIKIIWDTVNYVKFPYLMDINIKEGYRGRGIGTMLLNAVEEFCKRKGYRKIGLRVESSREDLVNWYKKKGYIVKSLYMEKELK</sequence>
<gene>
    <name evidence="2" type="ORF">D6D85_13130</name>
    <name evidence="3" type="ORF">EF810_04665</name>
</gene>
<dbReference type="GO" id="GO:0016747">
    <property type="term" value="F:acyltransferase activity, transferring groups other than amino-acyl groups"/>
    <property type="evidence" value="ECO:0007669"/>
    <property type="project" value="InterPro"/>
</dbReference>
<dbReference type="Pfam" id="PF00583">
    <property type="entry name" value="Acetyltransf_1"/>
    <property type="match status" value="1"/>
</dbReference>
<dbReference type="InterPro" id="IPR000182">
    <property type="entry name" value="GNAT_dom"/>
</dbReference>
<dbReference type="PANTHER" id="PTHR42919:SF35">
    <property type="entry name" value="N-ACETYLTRANSFERASE DOMAIN-CONTAINING PROTEIN"/>
    <property type="match status" value="1"/>
</dbReference>
<dbReference type="AlphaFoldDB" id="A0A429GFM0"/>
<evidence type="ECO:0000313" key="3">
    <source>
        <dbReference type="EMBL" id="RZN61632.1"/>
    </source>
</evidence>
<dbReference type="CDD" id="cd04301">
    <property type="entry name" value="NAT_SF"/>
    <property type="match status" value="1"/>
</dbReference>
<evidence type="ECO:0000313" key="2">
    <source>
        <dbReference type="EMBL" id="RSN72569.1"/>
    </source>
</evidence>
<dbReference type="Gene3D" id="3.40.630.30">
    <property type="match status" value="1"/>
</dbReference>
<protein>
    <submittedName>
        <fullName evidence="2">GNAT family N-acetyltransferase</fullName>
    </submittedName>
</protein>
<accession>A0A429GFM0</accession>